<dbReference type="EMBL" id="CAJNYV010004445">
    <property type="protein sequence ID" value="CAF3672267.1"/>
    <property type="molecule type" value="Genomic_DNA"/>
</dbReference>
<dbReference type="InterPro" id="IPR016186">
    <property type="entry name" value="C-type_lectin-like/link_sf"/>
</dbReference>
<organism evidence="1 2">
    <name type="scientific">Rotaria socialis</name>
    <dbReference type="NCBI Taxonomy" id="392032"/>
    <lineage>
        <taxon>Eukaryota</taxon>
        <taxon>Metazoa</taxon>
        <taxon>Spiralia</taxon>
        <taxon>Gnathifera</taxon>
        <taxon>Rotifera</taxon>
        <taxon>Eurotatoria</taxon>
        <taxon>Bdelloidea</taxon>
        <taxon>Philodinida</taxon>
        <taxon>Philodinidae</taxon>
        <taxon>Rotaria</taxon>
    </lineage>
</organism>
<evidence type="ECO:0000313" key="2">
    <source>
        <dbReference type="Proteomes" id="UP000663865"/>
    </source>
</evidence>
<dbReference type="AlphaFoldDB" id="A0A818SG30"/>
<evidence type="ECO:0008006" key="3">
    <source>
        <dbReference type="Google" id="ProtNLM"/>
    </source>
</evidence>
<comment type="caution">
    <text evidence="1">The sequence shown here is derived from an EMBL/GenBank/DDBJ whole genome shotgun (WGS) entry which is preliminary data.</text>
</comment>
<name>A0A818SG30_9BILA</name>
<sequence length="270" mass="30851">MFPCPRISSYTVICNTTNEYCSCYDTNDLLIGCFKQRLYGDGCYRSQECANNYNLQCNTSLYQCQCLDHYYYNGSTCMSMITYSQACSILNGFCVFDYWCRQDLALHCRNFTCTCSLCRTCFWDGVRCRDCPTSWEIVISNGTRQPRIYCYVKVDSHVNWDESVSICSTAATSFFGPTSHLVYIDNLQELTDVSVFATNQYYDIFIGHTNSYNYPQWFLSNGTLSPPLHWCAGLATTYATLACTRLLIGAACVTNIVCHGWTSRYICKLN</sequence>
<protein>
    <recommendedName>
        <fullName evidence="3">C-type lectin domain-containing protein</fullName>
    </recommendedName>
</protein>
<proteinExistence type="predicted"/>
<dbReference type="SUPFAM" id="SSF56436">
    <property type="entry name" value="C-type lectin-like"/>
    <property type="match status" value="1"/>
</dbReference>
<dbReference type="InterPro" id="IPR016187">
    <property type="entry name" value="CTDL_fold"/>
</dbReference>
<accession>A0A818SG30</accession>
<dbReference type="Gene3D" id="3.10.100.10">
    <property type="entry name" value="Mannose-Binding Protein A, subunit A"/>
    <property type="match status" value="1"/>
</dbReference>
<reference evidence="1" key="1">
    <citation type="submission" date="2021-02" db="EMBL/GenBank/DDBJ databases">
        <authorList>
            <person name="Nowell W R."/>
        </authorList>
    </citation>
    <scope>NUCLEOTIDE SEQUENCE</scope>
</reference>
<dbReference type="Proteomes" id="UP000663865">
    <property type="component" value="Unassembled WGS sequence"/>
</dbReference>
<dbReference type="CDD" id="cd00037">
    <property type="entry name" value="CLECT"/>
    <property type="match status" value="1"/>
</dbReference>
<gene>
    <name evidence="1" type="ORF">KIK155_LOCUS24753</name>
</gene>
<evidence type="ECO:0000313" key="1">
    <source>
        <dbReference type="EMBL" id="CAF3672267.1"/>
    </source>
</evidence>